<dbReference type="InterPro" id="IPR001646">
    <property type="entry name" value="5peptide_repeat"/>
</dbReference>
<dbReference type="Proteomes" id="UP000681720">
    <property type="component" value="Unassembled WGS sequence"/>
</dbReference>
<comment type="caution">
    <text evidence="2">The sequence shown here is derived from an EMBL/GenBank/DDBJ whole genome shotgun (WGS) entry which is preliminary data.</text>
</comment>
<organism evidence="2 5">
    <name type="scientific">Rotaria magnacalcarata</name>
    <dbReference type="NCBI Taxonomy" id="392030"/>
    <lineage>
        <taxon>Eukaryota</taxon>
        <taxon>Metazoa</taxon>
        <taxon>Spiralia</taxon>
        <taxon>Gnathifera</taxon>
        <taxon>Rotifera</taxon>
        <taxon>Eurotatoria</taxon>
        <taxon>Bdelloidea</taxon>
        <taxon>Philodinida</taxon>
        <taxon>Philodinidae</taxon>
        <taxon>Rotaria</taxon>
    </lineage>
</organism>
<dbReference type="Proteomes" id="UP000663834">
    <property type="component" value="Unassembled WGS sequence"/>
</dbReference>
<dbReference type="OrthoDB" id="10064687at2759"/>
<name>A0A816GA53_9BILA</name>
<dbReference type="Pfam" id="PF00805">
    <property type="entry name" value="Pentapeptide"/>
    <property type="match status" value="1"/>
</dbReference>
<evidence type="ECO:0000256" key="1">
    <source>
        <dbReference type="SAM" id="MobiDB-lite"/>
    </source>
</evidence>
<gene>
    <name evidence="3" type="ORF">BYL167_LOCUS6015</name>
    <name evidence="4" type="ORF">GIL414_LOCUS4735</name>
    <name evidence="2" type="ORF">KQP761_LOCUS34261</name>
</gene>
<accession>A0A816GA53</accession>
<dbReference type="SUPFAM" id="SSF141571">
    <property type="entry name" value="Pentapeptide repeat-like"/>
    <property type="match status" value="1"/>
</dbReference>
<proteinExistence type="predicted"/>
<sequence>MATELQRAEDRNASLMQRREDQDASRLLREQERDEAERLRQQERNLDDQRYKNNRFDTYIKEMGELLKESHGSLTLNKVTATIARAKTLTTFRQLDAQRNIQIILFLYEAEQLSGTPIHHSVDLSTAKLVDMDFRHTAVDEKQLDNITLTSIFLSNSTFIGIKMAHVNFSSSQFYTANFSLGSISDGNFSSASFSNADFSSTRFDDADLSYTNLSSTAFERTQFKNINFSSAKLDTSDFHQPNSTL</sequence>
<evidence type="ECO:0000313" key="3">
    <source>
        <dbReference type="EMBL" id="CAF3853997.1"/>
    </source>
</evidence>
<dbReference type="AlphaFoldDB" id="A0A816GA53"/>
<reference evidence="2" key="1">
    <citation type="submission" date="2021-02" db="EMBL/GenBank/DDBJ databases">
        <authorList>
            <person name="Nowell W R."/>
        </authorList>
    </citation>
    <scope>NUCLEOTIDE SEQUENCE</scope>
</reference>
<dbReference type="Gene3D" id="2.160.20.80">
    <property type="entry name" value="E3 ubiquitin-protein ligase SopA"/>
    <property type="match status" value="1"/>
</dbReference>
<evidence type="ECO:0000313" key="2">
    <source>
        <dbReference type="EMBL" id="CAF1671076.1"/>
    </source>
</evidence>
<dbReference type="EMBL" id="CAJOBH010001422">
    <property type="protein sequence ID" value="CAF3853997.1"/>
    <property type="molecule type" value="Genomic_DNA"/>
</dbReference>
<dbReference type="Proteomes" id="UP000681967">
    <property type="component" value="Unassembled WGS sequence"/>
</dbReference>
<dbReference type="EMBL" id="CAJNOW010019208">
    <property type="protein sequence ID" value="CAF1671076.1"/>
    <property type="molecule type" value="Genomic_DNA"/>
</dbReference>
<protein>
    <recommendedName>
        <fullName evidence="6">Pentapeptide repeat-containing protein</fullName>
    </recommendedName>
</protein>
<evidence type="ECO:0008006" key="6">
    <source>
        <dbReference type="Google" id="ProtNLM"/>
    </source>
</evidence>
<evidence type="ECO:0000313" key="5">
    <source>
        <dbReference type="Proteomes" id="UP000663834"/>
    </source>
</evidence>
<dbReference type="InterPro" id="IPR051082">
    <property type="entry name" value="Pentapeptide-BTB/POZ_domain"/>
</dbReference>
<dbReference type="PANTHER" id="PTHR14136:SF17">
    <property type="entry name" value="BTB_POZ DOMAIN-CONTAINING PROTEIN KCTD9"/>
    <property type="match status" value="1"/>
</dbReference>
<feature type="region of interest" description="Disordered" evidence="1">
    <location>
        <begin position="1"/>
        <end position="46"/>
    </location>
</feature>
<dbReference type="EMBL" id="CAJOBJ010001175">
    <property type="protein sequence ID" value="CAF3865587.1"/>
    <property type="molecule type" value="Genomic_DNA"/>
</dbReference>
<dbReference type="PANTHER" id="PTHR14136">
    <property type="entry name" value="BTB_POZ DOMAIN-CONTAINING PROTEIN KCTD9"/>
    <property type="match status" value="1"/>
</dbReference>
<evidence type="ECO:0000313" key="4">
    <source>
        <dbReference type="EMBL" id="CAF3865587.1"/>
    </source>
</evidence>